<dbReference type="OrthoDB" id="5147780at2"/>
<dbReference type="RefSeq" id="WP_068203994.1">
    <property type="nucleotide sequence ID" value="NZ_CP014209.1"/>
</dbReference>
<protein>
    <submittedName>
        <fullName evidence="1">Uncharacterized protein</fullName>
    </submittedName>
</protein>
<dbReference type="EMBL" id="CP014209">
    <property type="protein sequence ID" value="ANC32675.1"/>
    <property type="molecule type" value="Genomic_DNA"/>
</dbReference>
<dbReference type="PATRIC" id="fig|1300344.3.peg.3183"/>
<dbReference type="Proteomes" id="UP000076794">
    <property type="component" value="Chromosome"/>
</dbReference>
<dbReference type="KEGG" id="ido:I598_3162"/>
<dbReference type="STRING" id="1300344.I598_3162"/>
<keyword evidence="2" id="KW-1185">Reference proteome</keyword>
<reference evidence="1 2" key="1">
    <citation type="submission" date="2016-01" db="EMBL/GenBank/DDBJ databases">
        <title>Complete genome sequence of a soil Actinobacterium, Isoptericola dokdonensis DS-3.</title>
        <authorList>
            <person name="Kwon S.-K."/>
            <person name="Kim J.F."/>
        </authorList>
    </citation>
    <scope>NUCLEOTIDE SEQUENCE [LARGE SCALE GENOMIC DNA]</scope>
    <source>
        <strain evidence="1 2">DS-3</strain>
    </source>
</reference>
<accession>A0A161I3J3</accession>
<proteinExistence type="predicted"/>
<sequence>MSDYTLDLDGFVEPVRPSAETARLRRHGIASTTGDHLCTACLVGTWPVGIGRLSQTLCDGCRAVDTEVARRARLPGGTTAGRFPRGTARWGGLHDESDPDWEPIREAHRYRRSLLERVFVQARAYGLVRLVEQEAGRPPRELVLVGDLRRRDVLVAEPEARVARFARWLAALDPAGHDARSVVLADVVPLARTLRAAEKDARRRRARRDLERVAREAVAAPRAVLTAVRQVVEAERPVR</sequence>
<organism evidence="1 2">
    <name type="scientific">Isoptericola dokdonensis DS-3</name>
    <dbReference type="NCBI Taxonomy" id="1300344"/>
    <lineage>
        <taxon>Bacteria</taxon>
        <taxon>Bacillati</taxon>
        <taxon>Actinomycetota</taxon>
        <taxon>Actinomycetes</taxon>
        <taxon>Micrococcales</taxon>
        <taxon>Promicromonosporaceae</taxon>
        <taxon>Isoptericola</taxon>
    </lineage>
</organism>
<name>A0A161I3J3_9MICO</name>
<gene>
    <name evidence="1" type="ORF">I598_3162</name>
</gene>
<dbReference type="AlphaFoldDB" id="A0A161I3J3"/>
<evidence type="ECO:0000313" key="1">
    <source>
        <dbReference type="EMBL" id="ANC32675.1"/>
    </source>
</evidence>
<evidence type="ECO:0000313" key="2">
    <source>
        <dbReference type="Proteomes" id="UP000076794"/>
    </source>
</evidence>